<dbReference type="NCBIfam" id="TIGR02436">
    <property type="entry name" value="four helix bundle protein"/>
    <property type="match status" value="1"/>
</dbReference>
<dbReference type="PANTHER" id="PTHR38471:SF2">
    <property type="entry name" value="FOUR HELIX BUNDLE PROTEIN"/>
    <property type="match status" value="1"/>
</dbReference>
<dbReference type="EMBL" id="MGAQ01000028">
    <property type="protein sequence ID" value="OGK49676.1"/>
    <property type="molecule type" value="Genomic_DNA"/>
</dbReference>
<evidence type="ECO:0000313" key="2">
    <source>
        <dbReference type="Proteomes" id="UP000178558"/>
    </source>
</evidence>
<accession>A0A1F7J236</accession>
<evidence type="ECO:0000313" key="1">
    <source>
        <dbReference type="EMBL" id="OGK49676.1"/>
    </source>
</evidence>
<dbReference type="Pfam" id="PF05635">
    <property type="entry name" value="23S_rRNA_IVP"/>
    <property type="match status" value="1"/>
</dbReference>
<dbReference type="SUPFAM" id="SSF158446">
    <property type="entry name" value="IVS-encoded protein-like"/>
    <property type="match status" value="1"/>
</dbReference>
<dbReference type="Gene3D" id="1.20.1440.60">
    <property type="entry name" value="23S rRNA-intervening sequence"/>
    <property type="match status" value="1"/>
</dbReference>
<proteinExistence type="predicted"/>
<organism evidence="1 2">
    <name type="scientific">Candidatus Roizmanbacteria bacterium RIFCSPLOWO2_01_FULL_40_42</name>
    <dbReference type="NCBI Taxonomy" id="1802066"/>
    <lineage>
        <taxon>Bacteria</taxon>
        <taxon>Candidatus Roizmaniibacteriota</taxon>
    </lineage>
</organism>
<name>A0A1F7J236_9BACT</name>
<protein>
    <recommendedName>
        <fullName evidence="3">Four helix bundle protein</fullName>
    </recommendedName>
</protein>
<dbReference type="AlphaFoldDB" id="A0A1F7J236"/>
<dbReference type="InterPro" id="IPR036583">
    <property type="entry name" value="23S_rRNA_IVS_sf"/>
</dbReference>
<evidence type="ECO:0008006" key="3">
    <source>
        <dbReference type="Google" id="ProtNLM"/>
    </source>
</evidence>
<dbReference type="Proteomes" id="UP000178558">
    <property type="component" value="Unassembled WGS sequence"/>
</dbReference>
<gene>
    <name evidence="1" type="ORF">A3B50_03025</name>
</gene>
<reference evidence="1 2" key="1">
    <citation type="journal article" date="2016" name="Nat. Commun.">
        <title>Thousands of microbial genomes shed light on interconnected biogeochemical processes in an aquifer system.</title>
        <authorList>
            <person name="Anantharaman K."/>
            <person name="Brown C.T."/>
            <person name="Hug L.A."/>
            <person name="Sharon I."/>
            <person name="Castelle C.J."/>
            <person name="Probst A.J."/>
            <person name="Thomas B.C."/>
            <person name="Singh A."/>
            <person name="Wilkins M.J."/>
            <person name="Karaoz U."/>
            <person name="Brodie E.L."/>
            <person name="Williams K.H."/>
            <person name="Hubbard S.S."/>
            <person name="Banfield J.F."/>
        </authorList>
    </citation>
    <scope>NUCLEOTIDE SEQUENCE [LARGE SCALE GENOMIC DNA]</scope>
</reference>
<dbReference type="InterPro" id="IPR012657">
    <property type="entry name" value="23S_rRNA-intervening_sequence"/>
</dbReference>
<dbReference type="PANTHER" id="PTHR38471">
    <property type="entry name" value="FOUR HELIX BUNDLE PROTEIN"/>
    <property type="match status" value="1"/>
</dbReference>
<sequence>MKYDLEDRTLIFAKKVVLFCKSLSQDIITIELIRQLIRSACSIGANYREANDALGRKDFVHRLRIARKEAKETLYWLELMSSTKSTTANIENLMRECTEIRNILSAIIKKSVDSA</sequence>
<comment type="caution">
    <text evidence="1">The sequence shown here is derived from an EMBL/GenBank/DDBJ whole genome shotgun (WGS) entry which is preliminary data.</text>
</comment>
<dbReference type="PIRSF" id="PIRSF035652">
    <property type="entry name" value="CHP02436"/>
    <property type="match status" value="1"/>
</dbReference>